<reference evidence="12" key="1">
    <citation type="submission" date="2018-08" db="EMBL/GenBank/DDBJ databases">
        <authorList>
            <person name="Kim S.-J."/>
            <person name="Jung G.-Y."/>
        </authorList>
    </citation>
    <scope>NUCLEOTIDE SEQUENCE [LARGE SCALE GENOMIC DNA]</scope>
    <source>
        <strain evidence="12">GY_H</strain>
    </source>
</reference>
<dbReference type="RefSeq" id="WP_115516172.1">
    <property type="nucleotide sequence ID" value="NZ_QRGO01000001.1"/>
</dbReference>
<dbReference type="PROSITE" id="PS00194">
    <property type="entry name" value="THIOREDOXIN_1"/>
    <property type="match status" value="1"/>
</dbReference>
<feature type="disulfide bond" description="Redox-active" evidence="9">
    <location>
        <begin position="31"/>
        <end position="34"/>
    </location>
</feature>
<evidence type="ECO:0000256" key="8">
    <source>
        <dbReference type="PIRSR" id="PIRSR000077-1"/>
    </source>
</evidence>
<organism evidence="11 12">
    <name type="scientific">Undibacter mobilis</name>
    <dbReference type="NCBI Taxonomy" id="2292256"/>
    <lineage>
        <taxon>Bacteria</taxon>
        <taxon>Pseudomonadati</taxon>
        <taxon>Pseudomonadota</taxon>
        <taxon>Alphaproteobacteria</taxon>
        <taxon>Hyphomicrobiales</taxon>
        <taxon>Nitrobacteraceae</taxon>
        <taxon>Undibacter</taxon>
    </lineage>
</organism>
<feature type="site" description="Deprotonates C-terminal active site Cys" evidence="8">
    <location>
        <position position="25"/>
    </location>
</feature>
<sequence>MAVGKTTDASFDADVLKSSEPVVVDFWAEWCGPCRMIAPALEEISGALGDKVKIVKLNVDENPNVAAKYGIMSIPTLLLFKDGEIKDRQVGAAPKQKLQQWINGAV</sequence>
<evidence type="ECO:0000313" key="11">
    <source>
        <dbReference type="EMBL" id="RDV04146.1"/>
    </source>
</evidence>
<feature type="active site" description="Nucleophile" evidence="8">
    <location>
        <position position="31"/>
    </location>
</feature>
<evidence type="ECO:0000256" key="9">
    <source>
        <dbReference type="PIRSR" id="PIRSR000077-4"/>
    </source>
</evidence>
<comment type="similarity">
    <text evidence="1 7">Belongs to the thioredoxin family.</text>
</comment>
<dbReference type="InterPro" id="IPR005746">
    <property type="entry name" value="Thioredoxin"/>
</dbReference>
<feature type="site" description="Contributes to redox potential value" evidence="8">
    <location>
        <position position="32"/>
    </location>
</feature>
<keyword evidence="2" id="KW-0813">Transport</keyword>
<evidence type="ECO:0000256" key="5">
    <source>
        <dbReference type="ARBA" id="ARBA00023284"/>
    </source>
</evidence>
<dbReference type="CDD" id="cd02947">
    <property type="entry name" value="TRX_family"/>
    <property type="match status" value="1"/>
</dbReference>
<protein>
    <recommendedName>
        <fullName evidence="6 7">Thioredoxin</fullName>
    </recommendedName>
</protein>
<evidence type="ECO:0000256" key="3">
    <source>
        <dbReference type="ARBA" id="ARBA00022982"/>
    </source>
</evidence>
<evidence type="ECO:0000259" key="10">
    <source>
        <dbReference type="PROSITE" id="PS51352"/>
    </source>
</evidence>
<keyword evidence="5 9" id="KW-0676">Redox-active center</keyword>
<evidence type="ECO:0000313" key="12">
    <source>
        <dbReference type="Proteomes" id="UP000263993"/>
    </source>
</evidence>
<keyword evidence="3" id="KW-0249">Electron transport</keyword>
<dbReference type="InterPro" id="IPR013766">
    <property type="entry name" value="Thioredoxin_domain"/>
</dbReference>
<dbReference type="GO" id="GO:0045454">
    <property type="term" value="P:cell redox homeostasis"/>
    <property type="evidence" value="ECO:0007669"/>
    <property type="project" value="TreeGrafter"/>
</dbReference>
<comment type="caution">
    <text evidence="11">The sequence shown here is derived from an EMBL/GenBank/DDBJ whole genome shotgun (WGS) entry which is preliminary data.</text>
</comment>
<dbReference type="SUPFAM" id="SSF52833">
    <property type="entry name" value="Thioredoxin-like"/>
    <property type="match status" value="1"/>
</dbReference>
<dbReference type="PANTHER" id="PTHR45663">
    <property type="entry name" value="GEO12009P1"/>
    <property type="match status" value="1"/>
</dbReference>
<evidence type="ECO:0000256" key="4">
    <source>
        <dbReference type="ARBA" id="ARBA00023157"/>
    </source>
</evidence>
<dbReference type="PRINTS" id="PR00421">
    <property type="entry name" value="THIOREDOXIN"/>
</dbReference>
<dbReference type="GO" id="GO:0005829">
    <property type="term" value="C:cytosol"/>
    <property type="evidence" value="ECO:0007669"/>
    <property type="project" value="TreeGrafter"/>
</dbReference>
<dbReference type="Gene3D" id="3.40.30.10">
    <property type="entry name" value="Glutaredoxin"/>
    <property type="match status" value="1"/>
</dbReference>
<dbReference type="PROSITE" id="PS51352">
    <property type="entry name" value="THIOREDOXIN_2"/>
    <property type="match status" value="1"/>
</dbReference>
<dbReference type="Proteomes" id="UP000263993">
    <property type="component" value="Unassembled WGS sequence"/>
</dbReference>
<accession>A0A371B974</accession>
<name>A0A371B974_9BRAD</name>
<gene>
    <name evidence="11" type="primary">trxA</name>
    <name evidence="11" type="ORF">DXH78_05835</name>
</gene>
<evidence type="ECO:0000256" key="7">
    <source>
        <dbReference type="PIRNR" id="PIRNR000077"/>
    </source>
</evidence>
<feature type="active site" description="Nucleophile" evidence="8">
    <location>
        <position position="34"/>
    </location>
</feature>
<keyword evidence="12" id="KW-1185">Reference proteome</keyword>
<feature type="site" description="Contributes to redox potential value" evidence="8">
    <location>
        <position position="33"/>
    </location>
</feature>
<dbReference type="GO" id="GO:0015035">
    <property type="term" value="F:protein-disulfide reductase activity"/>
    <property type="evidence" value="ECO:0007669"/>
    <property type="project" value="UniProtKB-UniRule"/>
</dbReference>
<feature type="domain" description="Thioredoxin" evidence="10">
    <location>
        <begin position="1"/>
        <end position="106"/>
    </location>
</feature>
<evidence type="ECO:0000256" key="2">
    <source>
        <dbReference type="ARBA" id="ARBA00022448"/>
    </source>
</evidence>
<keyword evidence="4 9" id="KW-1015">Disulfide bond</keyword>
<dbReference type="Pfam" id="PF00085">
    <property type="entry name" value="Thioredoxin"/>
    <property type="match status" value="1"/>
</dbReference>
<dbReference type="AlphaFoldDB" id="A0A371B974"/>
<dbReference type="InterPro" id="IPR017937">
    <property type="entry name" value="Thioredoxin_CS"/>
</dbReference>
<dbReference type="PIRSF" id="PIRSF000077">
    <property type="entry name" value="Thioredoxin"/>
    <property type="match status" value="1"/>
</dbReference>
<evidence type="ECO:0000256" key="6">
    <source>
        <dbReference type="NCBIfam" id="TIGR01068"/>
    </source>
</evidence>
<dbReference type="FunFam" id="3.40.30.10:FF:000001">
    <property type="entry name" value="Thioredoxin"/>
    <property type="match status" value="1"/>
</dbReference>
<dbReference type="InterPro" id="IPR036249">
    <property type="entry name" value="Thioredoxin-like_sf"/>
</dbReference>
<dbReference type="EMBL" id="QRGO01000001">
    <property type="protein sequence ID" value="RDV04146.1"/>
    <property type="molecule type" value="Genomic_DNA"/>
</dbReference>
<dbReference type="NCBIfam" id="TIGR01068">
    <property type="entry name" value="thioredoxin"/>
    <property type="match status" value="1"/>
</dbReference>
<dbReference type="OrthoDB" id="9790390at2"/>
<proteinExistence type="inferred from homology"/>
<dbReference type="PANTHER" id="PTHR45663:SF11">
    <property type="entry name" value="GEO12009P1"/>
    <property type="match status" value="1"/>
</dbReference>
<evidence type="ECO:0000256" key="1">
    <source>
        <dbReference type="ARBA" id="ARBA00008987"/>
    </source>
</evidence>